<evidence type="ECO:0000313" key="3">
    <source>
        <dbReference type="Proteomes" id="UP000307378"/>
    </source>
</evidence>
<name>A0A4S8PNI8_9HYPH</name>
<dbReference type="RefSeq" id="WP_136543526.1">
    <property type="nucleotide sequence ID" value="NZ_STGU01000028.1"/>
</dbReference>
<dbReference type="AlphaFoldDB" id="A0A4S8PNI8"/>
<evidence type="ECO:0000313" key="2">
    <source>
        <dbReference type="EMBL" id="THV29944.1"/>
    </source>
</evidence>
<dbReference type="Proteomes" id="UP000307378">
    <property type="component" value="Unassembled WGS sequence"/>
</dbReference>
<keyword evidence="1" id="KW-0472">Membrane</keyword>
<gene>
    <name evidence="2" type="ORF">FAA86_23065</name>
</gene>
<organism evidence="2 3">
    <name type="scientific">Rhizobium rosettiformans W3</name>
    <dbReference type="NCBI Taxonomy" id="538378"/>
    <lineage>
        <taxon>Bacteria</taxon>
        <taxon>Pseudomonadati</taxon>
        <taxon>Pseudomonadota</taxon>
        <taxon>Alphaproteobacteria</taxon>
        <taxon>Hyphomicrobiales</taxon>
        <taxon>Rhizobiaceae</taxon>
        <taxon>Rhizobium/Agrobacterium group</taxon>
        <taxon>Rhizobium</taxon>
    </lineage>
</organism>
<feature type="transmembrane region" description="Helical" evidence="1">
    <location>
        <begin position="82"/>
        <end position="103"/>
    </location>
</feature>
<comment type="caution">
    <text evidence="2">The sequence shown here is derived from an EMBL/GenBank/DDBJ whole genome shotgun (WGS) entry which is preliminary data.</text>
</comment>
<keyword evidence="1" id="KW-1133">Transmembrane helix</keyword>
<protein>
    <submittedName>
        <fullName evidence="2">Uncharacterized protein</fullName>
    </submittedName>
</protein>
<evidence type="ECO:0000256" key="1">
    <source>
        <dbReference type="SAM" id="Phobius"/>
    </source>
</evidence>
<accession>A0A4S8PNI8</accession>
<reference evidence="2 3" key="1">
    <citation type="submission" date="2019-04" db="EMBL/GenBank/DDBJ databases">
        <title>genome sequence of strain W3.</title>
        <authorList>
            <person name="Gao J."/>
            <person name="Sun J."/>
        </authorList>
    </citation>
    <scope>NUCLEOTIDE SEQUENCE [LARGE SCALE GENOMIC DNA]</scope>
    <source>
        <strain evidence="2 3">W3</strain>
    </source>
</reference>
<dbReference type="EMBL" id="STGU01000028">
    <property type="protein sequence ID" value="THV29944.1"/>
    <property type="molecule type" value="Genomic_DNA"/>
</dbReference>
<sequence length="108" mass="12029">MTKAANTLNSTPVRDRVLPRPPKVAVINETKLDMSPEEFTARLAATQVSHKQFFQLTDITRPRLKRVCDGEKKSLVERKPGVFVVPRLFVVVLLAIESGLLVVGEESC</sequence>
<keyword evidence="1" id="KW-0812">Transmembrane</keyword>
<proteinExistence type="predicted"/>